<dbReference type="EMBL" id="FOGQ01000001">
    <property type="protein sequence ID" value="SER48419.1"/>
    <property type="molecule type" value="Genomic_DNA"/>
</dbReference>
<keyword evidence="11" id="KW-1185">Reference proteome</keyword>
<evidence type="ECO:0000256" key="3">
    <source>
        <dbReference type="ARBA" id="ARBA00022475"/>
    </source>
</evidence>
<dbReference type="GO" id="GO:0016887">
    <property type="term" value="F:ATP hydrolysis activity"/>
    <property type="evidence" value="ECO:0007669"/>
    <property type="project" value="InterPro"/>
</dbReference>
<dbReference type="PROSITE" id="PS00211">
    <property type="entry name" value="ABC_TRANSPORTER_1"/>
    <property type="match status" value="1"/>
</dbReference>
<evidence type="ECO:0000256" key="1">
    <source>
        <dbReference type="ARBA" id="ARBA00004202"/>
    </source>
</evidence>
<protein>
    <submittedName>
        <fullName evidence="10">ABC-2 type transport system ATP-binding protein</fullName>
    </submittedName>
</protein>
<dbReference type="PANTHER" id="PTHR42711">
    <property type="entry name" value="ABC TRANSPORTER ATP-BINDING PROTEIN"/>
    <property type="match status" value="1"/>
</dbReference>
<dbReference type="PANTHER" id="PTHR42711:SF16">
    <property type="entry name" value="ABC TRANSPORTER ATP-BINDING PROTEIN"/>
    <property type="match status" value="1"/>
</dbReference>
<keyword evidence="5 10" id="KW-0067">ATP-binding</keyword>
<comment type="subcellular location">
    <subcellularLocation>
        <location evidence="1">Cell membrane</location>
        <topology evidence="1">Peripheral membrane protein</topology>
    </subcellularLocation>
</comment>
<dbReference type="InterPro" id="IPR003593">
    <property type="entry name" value="AAA+_ATPase"/>
</dbReference>
<proteinExistence type="predicted"/>
<evidence type="ECO:0000256" key="7">
    <source>
        <dbReference type="ARBA" id="ARBA00023136"/>
    </source>
</evidence>
<feature type="domain" description="ABC transporter" evidence="9">
    <location>
        <begin position="10"/>
        <end position="235"/>
    </location>
</feature>
<dbReference type="Pfam" id="PF00005">
    <property type="entry name" value="ABC_tran"/>
    <property type="match status" value="1"/>
</dbReference>
<evidence type="ECO:0000256" key="8">
    <source>
        <dbReference type="ARBA" id="ARBA00023251"/>
    </source>
</evidence>
<keyword evidence="8" id="KW-0046">Antibiotic resistance</keyword>
<dbReference type="GO" id="GO:0055085">
    <property type="term" value="P:transmembrane transport"/>
    <property type="evidence" value="ECO:0007669"/>
    <property type="project" value="UniProtKB-ARBA"/>
</dbReference>
<dbReference type="InterPro" id="IPR050763">
    <property type="entry name" value="ABC_transporter_ATP-binding"/>
</dbReference>
<gene>
    <name evidence="10" type="ORF">SAMN05661109_00372</name>
</gene>
<reference evidence="11" key="1">
    <citation type="submission" date="2016-10" db="EMBL/GenBank/DDBJ databases">
        <authorList>
            <person name="Varghese N."/>
            <person name="Submissions S."/>
        </authorList>
    </citation>
    <scope>NUCLEOTIDE SEQUENCE [LARGE SCALE GENOMIC DNA]</scope>
    <source>
        <strain evidence="11">DSM 20524</strain>
    </source>
</reference>
<evidence type="ECO:0000256" key="6">
    <source>
        <dbReference type="ARBA" id="ARBA00022967"/>
    </source>
</evidence>
<evidence type="ECO:0000259" key="9">
    <source>
        <dbReference type="PROSITE" id="PS50893"/>
    </source>
</evidence>
<keyword evidence="3" id="KW-1003">Cell membrane</keyword>
<sequence>MTTTFDGPALRVDNVVKRFGPKTAVDGLSFVAQRGEVLALLGPNGAGKTTTIEMCEGFQVPTSGTISVLGLDPVTQGEQVRSRIGIMLQSGGSYNSITVRDMLNLAASYNKDPHDPEWVLQLLGLEGAKKTTYKRLSGGQKQRLSFALAMIGRPDIIFLDEPTAGMDAQSRLAIWDIINAMRNDGTTVILSTHLMDEAESLADQVIIVDHGQIVAEGTPEELTANSGAEHLTFETEAPLDISAASAAGVAVRSTRPLHYQLEHSATPDLIAAVAAESARQGVLIRNLGVRHRNLEEVFLDITGRELRS</sequence>
<keyword evidence="2" id="KW-0813">Transport</keyword>
<dbReference type="GO" id="GO:0005524">
    <property type="term" value="F:ATP binding"/>
    <property type="evidence" value="ECO:0007669"/>
    <property type="project" value="UniProtKB-KW"/>
</dbReference>
<evidence type="ECO:0000313" key="10">
    <source>
        <dbReference type="EMBL" id="SER48419.1"/>
    </source>
</evidence>
<keyword evidence="7" id="KW-0472">Membrane</keyword>
<accession>A0A1H9PKS8</accession>
<dbReference type="GO" id="GO:0046677">
    <property type="term" value="P:response to antibiotic"/>
    <property type="evidence" value="ECO:0007669"/>
    <property type="project" value="UniProtKB-KW"/>
</dbReference>
<evidence type="ECO:0000256" key="4">
    <source>
        <dbReference type="ARBA" id="ARBA00022741"/>
    </source>
</evidence>
<dbReference type="AlphaFoldDB" id="A0A1H9PKS8"/>
<keyword evidence="6" id="KW-1278">Translocase</keyword>
<keyword evidence="4" id="KW-0547">Nucleotide-binding</keyword>
<evidence type="ECO:0000313" key="11">
    <source>
        <dbReference type="Proteomes" id="UP000198929"/>
    </source>
</evidence>
<dbReference type="Proteomes" id="UP000198929">
    <property type="component" value="Unassembled WGS sequence"/>
</dbReference>
<evidence type="ECO:0000256" key="5">
    <source>
        <dbReference type="ARBA" id="ARBA00022840"/>
    </source>
</evidence>
<dbReference type="Gene3D" id="3.40.50.300">
    <property type="entry name" value="P-loop containing nucleotide triphosphate hydrolases"/>
    <property type="match status" value="1"/>
</dbReference>
<organism evidence="10 11">
    <name type="scientific">Corynebacterium cystitidis DSM 20524</name>
    <dbReference type="NCBI Taxonomy" id="1121357"/>
    <lineage>
        <taxon>Bacteria</taxon>
        <taxon>Bacillati</taxon>
        <taxon>Actinomycetota</taxon>
        <taxon>Actinomycetes</taxon>
        <taxon>Mycobacteriales</taxon>
        <taxon>Corynebacteriaceae</taxon>
        <taxon>Corynebacterium</taxon>
    </lineage>
</organism>
<dbReference type="STRING" id="1121357.SAMN05661109_00372"/>
<evidence type="ECO:0000256" key="2">
    <source>
        <dbReference type="ARBA" id="ARBA00022448"/>
    </source>
</evidence>
<name>A0A1H9PKS8_9CORY</name>
<dbReference type="SUPFAM" id="SSF52540">
    <property type="entry name" value="P-loop containing nucleoside triphosphate hydrolases"/>
    <property type="match status" value="1"/>
</dbReference>
<dbReference type="CDD" id="cd03230">
    <property type="entry name" value="ABC_DR_subfamily_A"/>
    <property type="match status" value="1"/>
</dbReference>
<dbReference type="InterPro" id="IPR017871">
    <property type="entry name" value="ABC_transporter-like_CS"/>
</dbReference>
<dbReference type="PROSITE" id="PS50893">
    <property type="entry name" value="ABC_TRANSPORTER_2"/>
    <property type="match status" value="1"/>
</dbReference>
<dbReference type="InterPro" id="IPR003439">
    <property type="entry name" value="ABC_transporter-like_ATP-bd"/>
</dbReference>
<dbReference type="InterPro" id="IPR027417">
    <property type="entry name" value="P-loop_NTPase"/>
</dbReference>
<dbReference type="FunFam" id="3.40.50.300:FF:000589">
    <property type="entry name" value="ABC transporter, ATP-binding subunit"/>
    <property type="match status" value="1"/>
</dbReference>
<dbReference type="SMART" id="SM00382">
    <property type="entry name" value="AAA"/>
    <property type="match status" value="1"/>
</dbReference>
<dbReference type="RefSeq" id="WP_092255278.1">
    <property type="nucleotide sequence ID" value="NZ_CP047199.1"/>
</dbReference>
<dbReference type="GO" id="GO:0005886">
    <property type="term" value="C:plasma membrane"/>
    <property type="evidence" value="ECO:0007669"/>
    <property type="project" value="UniProtKB-SubCell"/>
</dbReference>